<geneLocation type="plasmid" evidence="8">
    <name>pmsr2a</name>
</geneLocation>
<feature type="transmembrane region" description="Helical" evidence="5">
    <location>
        <begin position="34"/>
        <end position="55"/>
    </location>
</feature>
<evidence type="ECO:0000256" key="4">
    <source>
        <dbReference type="ARBA" id="ARBA00034247"/>
    </source>
</evidence>
<feature type="transmembrane region" description="Helical" evidence="5">
    <location>
        <begin position="166"/>
        <end position="186"/>
    </location>
</feature>
<evidence type="ECO:0000256" key="3">
    <source>
        <dbReference type="ARBA" id="ARBA00012528"/>
    </source>
</evidence>
<dbReference type="FunFam" id="3.30.70.270:FF:000001">
    <property type="entry name" value="Diguanylate cyclase domain protein"/>
    <property type="match status" value="1"/>
</dbReference>
<evidence type="ECO:0000256" key="1">
    <source>
        <dbReference type="ARBA" id="ARBA00001946"/>
    </source>
</evidence>
<evidence type="ECO:0000256" key="2">
    <source>
        <dbReference type="ARBA" id="ARBA00004665"/>
    </source>
</evidence>
<dbReference type="GO" id="GO:1902201">
    <property type="term" value="P:negative regulation of bacterial-type flagellum-dependent cell motility"/>
    <property type="evidence" value="ECO:0007669"/>
    <property type="project" value="TreeGrafter"/>
</dbReference>
<dbReference type="InterPro" id="IPR029787">
    <property type="entry name" value="Nucleotide_cyclase"/>
</dbReference>
<feature type="transmembrane region" description="Helical" evidence="5">
    <location>
        <begin position="120"/>
        <end position="138"/>
    </location>
</feature>
<dbReference type="InterPro" id="IPR050469">
    <property type="entry name" value="Diguanylate_Cyclase"/>
</dbReference>
<dbReference type="SMART" id="SM00267">
    <property type="entry name" value="GGDEF"/>
    <property type="match status" value="1"/>
</dbReference>
<dbReference type="Pfam" id="PF17178">
    <property type="entry name" value="MASE5"/>
    <property type="match status" value="1"/>
</dbReference>
<keyword evidence="7" id="KW-0614">Plasmid</keyword>
<keyword evidence="5" id="KW-1133">Transmembrane helix</keyword>
<dbReference type="EC" id="2.7.7.65" evidence="3"/>
<name>A0AAP9H9J9_9GAMM</name>
<dbReference type="InterPro" id="IPR043128">
    <property type="entry name" value="Rev_trsase/Diguanyl_cyclase"/>
</dbReference>
<keyword evidence="5" id="KW-0472">Membrane</keyword>
<dbReference type="GO" id="GO:0052621">
    <property type="term" value="F:diguanylate cyclase activity"/>
    <property type="evidence" value="ECO:0007669"/>
    <property type="project" value="UniProtKB-EC"/>
</dbReference>
<feature type="transmembrane region" description="Helical" evidence="5">
    <location>
        <begin position="67"/>
        <end position="87"/>
    </location>
</feature>
<comment type="pathway">
    <text evidence="2">Purine metabolism; 3',5'-cyclic di-GMP biosynthesis.</text>
</comment>
<reference evidence="8" key="1">
    <citation type="submission" date="2017-11" db="EMBL/GenBank/DDBJ databases">
        <title>Genome sequence of Pantoea sp. MSR2.</title>
        <authorList>
            <person name="Nascimento F.X."/>
        </authorList>
    </citation>
    <scope>NUCLEOTIDE SEQUENCE [LARGE SCALE GENOMIC DNA]</scope>
    <source>
        <strain evidence="8">MSR2</strain>
        <plasmid evidence="8">pmsr2a</plasmid>
    </source>
</reference>
<accession>A0AAP9H9J9</accession>
<dbReference type="Proteomes" id="UP000424872">
    <property type="component" value="Plasmid pMSR2A"/>
</dbReference>
<proteinExistence type="predicted"/>
<dbReference type="PANTHER" id="PTHR45138:SF9">
    <property type="entry name" value="DIGUANYLATE CYCLASE DGCM-RELATED"/>
    <property type="match status" value="1"/>
</dbReference>
<protein>
    <recommendedName>
        <fullName evidence="3">diguanylate cyclase</fullName>
        <ecNumber evidence="3">2.7.7.65</ecNumber>
    </recommendedName>
</protein>
<sequence length="369" mass="41712">MNSSQTQRRRSSPHPATRWHNRDVMVRQALSQSLPWLAFVNISFALLIALRDQLFDQFDTSLLTHQALIPIIETGIYLIIAASLFLLLIKGMRLVLLTLISLIWALCGYCFVVYWQLPFAYPLGIILLLTATAALYFYPAGLLCYLLPLWLAIPVASFQLNQSINHRFAIIWLIFTLILLYGRYILLRWFNEAWLRYEQNQLLISRLDLLAHQDALTATANRRALEQHLAQAISQQRPFSLIMLDVDYFKRYNDTYGHQAGDACLAAVAAVLKDAVRTPEDVVGRYGGEEFVVMLLDATTAQAESVAERIQQQLQQRGLEHAASDVATHVTVSQGIASAAPGVSAEQLITQADQALYRAKQRGRNRWVS</sequence>
<dbReference type="EMBL" id="CP024637">
    <property type="protein sequence ID" value="QGR09183.1"/>
    <property type="molecule type" value="Genomic_DNA"/>
</dbReference>
<dbReference type="GO" id="GO:0005886">
    <property type="term" value="C:plasma membrane"/>
    <property type="evidence" value="ECO:0007669"/>
    <property type="project" value="TreeGrafter"/>
</dbReference>
<dbReference type="NCBIfam" id="TIGR00254">
    <property type="entry name" value="GGDEF"/>
    <property type="match status" value="1"/>
</dbReference>
<keyword evidence="5" id="KW-0812">Transmembrane</keyword>
<evidence type="ECO:0000256" key="5">
    <source>
        <dbReference type="SAM" id="Phobius"/>
    </source>
</evidence>
<comment type="cofactor">
    <cofactor evidence="1">
        <name>Mg(2+)</name>
        <dbReference type="ChEBI" id="CHEBI:18420"/>
    </cofactor>
</comment>
<evidence type="ECO:0000313" key="8">
    <source>
        <dbReference type="Proteomes" id="UP000424872"/>
    </source>
</evidence>
<evidence type="ECO:0000313" key="7">
    <source>
        <dbReference type="EMBL" id="QGR09183.1"/>
    </source>
</evidence>
<dbReference type="CDD" id="cd01949">
    <property type="entry name" value="GGDEF"/>
    <property type="match status" value="1"/>
</dbReference>
<dbReference type="SUPFAM" id="SSF55073">
    <property type="entry name" value="Nucleotide cyclase"/>
    <property type="match status" value="1"/>
</dbReference>
<comment type="catalytic activity">
    <reaction evidence="4">
        <text>2 GTP = 3',3'-c-di-GMP + 2 diphosphate</text>
        <dbReference type="Rhea" id="RHEA:24898"/>
        <dbReference type="ChEBI" id="CHEBI:33019"/>
        <dbReference type="ChEBI" id="CHEBI:37565"/>
        <dbReference type="ChEBI" id="CHEBI:58805"/>
        <dbReference type="EC" id="2.7.7.65"/>
    </reaction>
</comment>
<organism evidence="7 8">
    <name type="scientific">Pantoea phytobeneficialis</name>
    <dbReference type="NCBI Taxonomy" id="2052056"/>
    <lineage>
        <taxon>Bacteria</taxon>
        <taxon>Pseudomonadati</taxon>
        <taxon>Pseudomonadota</taxon>
        <taxon>Gammaproteobacteria</taxon>
        <taxon>Enterobacterales</taxon>
        <taxon>Erwiniaceae</taxon>
        <taxon>Pantoea</taxon>
    </lineage>
</organism>
<gene>
    <name evidence="7" type="ORF">CTZ24_22300</name>
</gene>
<evidence type="ECO:0000259" key="6">
    <source>
        <dbReference type="PROSITE" id="PS50887"/>
    </source>
</evidence>
<dbReference type="PANTHER" id="PTHR45138">
    <property type="entry name" value="REGULATORY COMPONENTS OF SENSORY TRANSDUCTION SYSTEM"/>
    <property type="match status" value="1"/>
</dbReference>
<dbReference type="InterPro" id="IPR033444">
    <property type="entry name" value="MASE5"/>
</dbReference>
<dbReference type="PROSITE" id="PS50887">
    <property type="entry name" value="GGDEF"/>
    <property type="match status" value="1"/>
</dbReference>
<dbReference type="Gene3D" id="3.30.70.270">
    <property type="match status" value="1"/>
</dbReference>
<dbReference type="GO" id="GO:0043709">
    <property type="term" value="P:cell adhesion involved in single-species biofilm formation"/>
    <property type="evidence" value="ECO:0007669"/>
    <property type="project" value="TreeGrafter"/>
</dbReference>
<dbReference type="InterPro" id="IPR000160">
    <property type="entry name" value="GGDEF_dom"/>
</dbReference>
<feature type="domain" description="GGDEF" evidence="6">
    <location>
        <begin position="237"/>
        <end position="369"/>
    </location>
</feature>
<dbReference type="AlphaFoldDB" id="A0AAP9H9J9"/>
<dbReference type="KEGG" id="ppho:CTZ24_22300"/>
<feature type="transmembrane region" description="Helical" evidence="5">
    <location>
        <begin position="94"/>
        <end position="114"/>
    </location>
</feature>
<dbReference type="Pfam" id="PF00990">
    <property type="entry name" value="GGDEF"/>
    <property type="match status" value="1"/>
</dbReference>